<dbReference type="AlphaFoldDB" id="A0A3M0GFF5"/>
<name>A0A3M0GFF5_9FLAO</name>
<dbReference type="GO" id="GO:0016818">
    <property type="term" value="F:hydrolase activity, acting on acid anhydrides, in phosphorus-containing anhydrides"/>
    <property type="evidence" value="ECO:0007669"/>
    <property type="project" value="InterPro"/>
</dbReference>
<keyword evidence="9" id="KW-0460">Magnesium</keyword>
<feature type="binding site" evidence="9">
    <location>
        <position position="103"/>
    </location>
    <ligand>
        <name>Mg(2+)</name>
        <dbReference type="ChEBI" id="CHEBI:18420"/>
        <label>1</label>
    </ligand>
</feature>
<evidence type="ECO:0000259" key="11">
    <source>
        <dbReference type="PROSITE" id="PS51462"/>
    </source>
</evidence>
<feature type="binding site" evidence="9">
    <location>
        <position position="99"/>
    </location>
    <ligand>
        <name>Mg(2+)</name>
        <dbReference type="ChEBI" id="CHEBI:18420"/>
        <label>1</label>
    </ligand>
</feature>
<sequence>MTRVKNIQEEIHYEGFASIREVTFDYQDTQGDWHHIKREVYDRGNGASALLYNRERNTVLLTEQFRMPSFLNGNPSGMLIEACAGKQDETDPKKTILREIEEELGYKLPAVEKVMEVYMTPGGSTEIIHLYLGEYSDECKVNDGGGLDCEQEDIRVVEYAFAKALSLIKTGEIKDAKTVILLQHLQLSGIMD</sequence>
<feature type="short sequence motif" description="Nudix box" evidence="10">
    <location>
        <begin position="85"/>
        <end position="106"/>
    </location>
</feature>
<dbReference type="OrthoDB" id="1523642at2"/>
<dbReference type="Pfam" id="PF00293">
    <property type="entry name" value="NUDIX"/>
    <property type="match status" value="1"/>
</dbReference>
<dbReference type="NCBIfam" id="TIGR00052">
    <property type="entry name" value="nudix-type nucleoside diphosphatase, YffH/AdpP family"/>
    <property type="match status" value="1"/>
</dbReference>
<evidence type="ECO:0000256" key="2">
    <source>
        <dbReference type="ARBA" id="ARBA00001946"/>
    </source>
</evidence>
<dbReference type="InterPro" id="IPR000086">
    <property type="entry name" value="NUDIX_hydrolase_dom"/>
</dbReference>
<evidence type="ECO:0000256" key="7">
    <source>
        <dbReference type="ARBA" id="ARBA00032162"/>
    </source>
</evidence>
<dbReference type="CDD" id="cd24157">
    <property type="entry name" value="NUDIX_GDPMK"/>
    <property type="match status" value="1"/>
</dbReference>
<dbReference type="InterPro" id="IPR004385">
    <property type="entry name" value="NDP_pyrophosphatase"/>
</dbReference>
<evidence type="ECO:0000256" key="5">
    <source>
        <dbReference type="ARBA" id="ARBA00016377"/>
    </source>
</evidence>
<organism evidence="12 13">
    <name type="scientific">Dokdonia sinensis</name>
    <dbReference type="NCBI Taxonomy" id="2479847"/>
    <lineage>
        <taxon>Bacteria</taxon>
        <taxon>Pseudomonadati</taxon>
        <taxon>Bacteroidota</taxon>
        <taxon>Flavobacteriia</taxon>
        <taxon>Flavobacteriales</taxon>
        <taxon>Flavobacteriaceae</taxon>
        <taxon>Dokdonia</taxon>
    </lineage>
</organism>
<reference evidence="12 13" key="1">
    <citation type="submission" date="2018-10" db="EMBL/GenBank/DDBJ databases">
        <title>Dokdonia luteus sp. nov., isolated from sea water.</title>
        <authorList>
            <person name="Zhou L.Y."/>
            <person name="Du Z.J."/>
        </authorList>
    </citation>
    <scope>NUCLEOTIDE SEQUENCE [LARGE SCALE GENOMIC DNA]</scope>
    <source>
        <strain evidence="12 13">SH27</strain>
    </source>
</reference>
<keyword evidence="6" id="KW-0378">Hydrolase</keyword>
<evidence type="ECO:0000313" key="12">
    <source>
        <dbReference type="EMBL" id="RMB63460.1"/>
    </source>
</evidence>
<keyword evidence="9" id="KW-0479">Metal-binding</keyword>
<comment type="similarity">
    <text evidence="3">Belongs to the Nudix hydrolase family. NudK subfamily.</text>
</comment>
<evidence type="ECO:0000256" key="1">
    <source>
        <dbReference type="ARBA" id="ARBA00000847"/>
    </source>
</evidence>
<dbReference type="PANTHER" id="PTHR11839:SF18">
    <property type="entry name" value="NUDIX HYDROLASE DOMAIN-CONTAINING PROTEIN"/>
    <property type="match status" value="1"/>
</dbReference>
<comment type="subunit">
    <text evidence="4">Homodimer.</text>
</comment>
<dbReference type="GO" id="GO:0019693">
    <property type="term" value="P:ribose phosphate metabolic process"/>
    <property type="evidence" value="ECO:0007669"/>
    <property type="project" value="TreeGrafter"/>
</dbReference>
<dbReference type="GO" id="GO:0046872">
    <property type="term" value="F:metal ion binding"/>
    <property type="evidence" value="ECO:0007669"/>
    <property type="project" value="UniProtKB-KW"/>
</dbReference>
<comment type="catalytic activity">
    <reaction evidence="1">
        <text>GDP-alpha-D-mannose + H2O = alpha-D-mannose 1-phosphate + GMP + 2 H(+)</text>
        <dbReference type="Rhea" id="RHEA:27978"/>
        <dbReference type="ChEBI" id="CHEBI:15377"/>
        <dbReference type="ChEBI" id="CHEBI:15378"/>
        <dbReference type="ChEBI" id="CHEBI:57527"/>
        <dbReference type="ChEBI" id="CHEBI:58115"/>
        <dbReference type="ChEBI" id="CHEBI:58409"/>
    </reaction>
</comment>
<evidence type="ECO:0000256" key="10">
    <source>
        <dbReference type="PIRSR" id="PIRSR604385-3"/>
    </source>
</evidence>
<dbReference type="GO" id="GO:0005829">
    <property type="term" value="C:cytosol"/>
    <property type="evidence" value="ECO:0007669"/>
    <property type="project" value="TreeGrafter"/>
</dbReference>
<proteinExistence type="inferred from homology"/>
<dbReference type="SUPFAM" id="SSF55811">
    <property type="entry name" value="Nudix"/>
    <property type="match status" value="1"/>
</dbReference>
<protein>
    <recommendedName>
        <fullName evidence="5">GDP-mannose pyrophosphatase</fullName>
    </recommendedName>
    <alternativeName>
        <fullName evidence="7">GDP-mannose hydrolase</fullName>
    </alternativeName>
    <alternativeName>
        <fullName evidence="8">GDPMK</fullName>
    </alternativeName>
</protein>
<feature type="binding site" evidence="9">
    <location>
        <position position="84"/>
    </location>
    <ligand>
        <name>Mg(2+)</name>
        <dbReference type="ChEBI" id="CHEBI:18420"/>
        <label>1</label>
    </ligand>
</feature>
<evidence type="ECO:0000256" key="9">
    <source>
        <dbReference type="PIRSR" id="PIRSR604385-2"/>
    </source>
</evidence>
<dbReference type="PROSITE" id="PS51462">
    <property type="entry name" value="NUDIX"/>
    <property type="match status" value="1"/>
</dbReference>
<dbReference type="GO" id="GO:0006753">
    <property type="term" value="P:nucleoside phosphate metabolic process"/>
    <property type="evidence" value="ECO:0007669"/>
    <property type="project" value="TreeGrafter"/>
</dbReference>
<dbReference type="PANTHER" id="PTHR11839">
    <property type="entry name" value="UDP/ADP-SUGAR PYROPHOSPHATASE"/>
    <property type="match status" value="1"/>
</dbReference>
<dbReference type="Proteomes" id="UP000281985">
    <property type="component" value="Unassembled WGS sequence"/>
</dbReference>
<dbReference type="InterPro" id="IPR015797">
    <property type="entry name" value="NUDIX_hydrolase-like_dom_sf"/>
</dbReference>
<evidence type="ECO:0000256" key="3">
    <source>
        <dbReference type="ARBA" id="ARBA00007275"/>
    </source>
</evidence>
<accession>A0A3M0GFF5</accession>
<gene>
    <name evidence="12" type="ORF">EAX61_03465</name>
</gene>
<comment type="caution">
    <text evidence="12">The sequence shown here is derived from an EMBL/GenBank/DDBJ whole genome shotgun (WGS) entry which is preliminary data.</text>
</comment>
<evidence type="ECO:0000256" key="6">
    <source>
        <dbReference type="ARBA" id="ARBA00022801"/>
    </source>
</evidence>
<evidence type="ECO:0000256" key="8">
    <source>
        <dbReference type="ARBA" id="ARBA00032272"/>
    </source>
</evidence>
<evidence type="ECO:0000256" key="4">
    <source>
        <dbReference type="ARBA" id="ARBA00011738"/>
    </source>
</evidence>
<feature type="domain" description="Nudix hydrolase" evidence="11">
    <location>
        <begin position="42"/>
        <end position="181"/>
    </location>
</feature>
<comment type="cofactor">
    <cofactor evidence="2 9">
        <name>Mg(2+)</name>
        <dbReference type="ChEBI" id="CHEBI:18420"/>
    </cofactor>
</comment>
<dbReference type="RefSeq" id="WP_121916263.1">
    <property type="nucleotide sequence ID" value="NZ_REFV01000002.1"/>
</dbReference>
<feature type="binding site" evidence="9">
    <location>
        <position position="152"/>
    </location>
    <ligand>
        <name>Mg(2+)</name>
        <dbReference type="ChEBI" id="CHEBI:18420"/>
        <label>1</label>
    </ligand>
</feature>
<dbReference type="EMBL" id="REFV01000002">
    <property type="protein sequence ID" value="RMB63460.1"/>
    <property type="molecule type" value="Genomic_DNA"/>
</dbReference>
<keyword evidence="13" id="KW-1185">Reference proteome</keyword>
<evidence type="ECO:0000313" key="13">
    <source>
        <dbReference type="Proteomes" id="UP000281985"/>
    </source>
</evidence>
<dbReference type="Gene3D" id="3.90.79.10">
    <property type="entry name" value="Nucleoside Triphosphate Pyrophosphohydrolase"/>
    <property type="match status" value="1"/>
</dbReference>